<organism evidence="2 3">
    <name type="scientific">Nitrosopumilus piranensis</name>
    <dbReference type="NCBI Taxonomy" id="1582439"/>
    <lineage>
        <taxon>Archaea</taxon>
        <taxon>Nitrososphaerota</taxon>
        <taxon>Nitrososphaeria</taxon>
        <taxon>Nitrosopumilales</taxon>
        <taxon>Nitrosopumilaceae</taxon>
        <taxon>Nitrosopumilus</taxon>
    </lineage>
</organism>
<dbReference type="InterPro" id="IPR016181">
    <property type="entry name" value="Acyl_CoA_acyltransferase"/>
</dbReference>
<dbReference type="SUPFAM" id="SSF55729">
    <property type="entry name" value="Acyl-CoA N-acyltransferases (Nat)"/>
    <property type="match status" value="1"/>
</dbReference>
<sequence length="176" mass="20872">MIDKNIEIKTERLILRELKEKDITEKYINALNDEEVIRFIEARYKKWDFESIKKYVMKSITDEYSILVGIFFQNNHIGNIHLINFNAIHKRCDLGIIIFDKNFWKKGIAYEALSSITNHYIESNILHKICADYNELNVNSEKLFAKCGYKKEGKFVEHILFEGKFVDSIRVSKIKE</sequence>
<accession>A0A0C5BNI2</accession>
<dbReference type="GO" id="GO:0016747">
    <property type="term" value="F:acyltransferase activity, transferring groups other than amino-acyl groups"/>
    <property type="evidence" value="ECO:0007669"/>
    <property type="project" value="InterPro"/>
</dbReference>
<dbReference type="PANTHER" id="PTHR43792">
    <property type="entry name" value="GNAT FAMILY, PUTATIVE (AFU_ORTHOLOGUE AFUA_3G00765)-RELATED-RELATED"/>
    <property type="match status" value="1"/>
</dbReference>
<dbReference type="EMBL" id="CP010868">
    <property type="protein sequence ID" value="AJM91263.1"/>
    <property type="molecule type" value="Genomic_DNA"/>
</dbReference>
<dbReference type="STRING" id="1582439.NPIRD3C_0039"/>
<evidence type="ECO:0000313" key="3">
    <source>
        <dbReference type="Proteomes" id="UP000032027"/>
    </source>
</evidence>
<reference evidence="3" key="1">
    <citation type="submission" date="2015-02" db="EMBL/GenBank/DDBJ databases">
        <title>Characterization of two novel Thaumarchaeota isolated from the Northern Adriatic Sea.</title>
        <authorList>
            <person name="Bayer B."/>
            <person name="Vojvoda J."/>
            <person name="Offre P."/>
            <person name="Srivastava A."/>
            <person name="Elisabeth N."/>
            <person name="Garcia J.A.L."/>
            <person name="Schleper C."/>
            <person name="Herndl G.J."/>
        </authorList>
    </citation>
    <scope>NUCLEOTIDE SEQUENCE [LARGE SCALE GENOMIC DNA]</scope>
    <source>
        <strain evidence="3">D3C</strain>
    </source>
</reference>
<evidence type="ECO:0000259" key="1">
    <source>
        <dbReference type="PROSITE" id="PS51186"/>
    </source>
</evidence>
<proteinExistence type="predicted"/>
<protein>
    <recommendedName>
        <fullName evidence="1">N-acetyltransferase domain-containing protein</fullName>
    </recommendedName>
</protein>
<dbReference type="PATRIC" id="fig|1582439.9.peg.39"/>
<keyword evidence="3" id="KW-1185">Reference proteome</keyword>
<dbReference type="KEGG" id="nid:NPIRD3C_0039"/>
<evidence type="ECO:0000313" key="2">
    <source>
        <dbReference type="EMBL" id="AJM91263.1"/>
    </source>
</evidence>
<dbReference type="PROSITE" id="PS51186">
    <property type="entry name" value="GNAT"/>
    <property type="match status" value="1"/>
</dbReference>
<dbReference type="AlphaFoldDB" id="A0A0C5BNI2"/>
<dbReference type="Gene3D" id="3.40.630.30">
    <property type="match status" value="1"/>
</dbReference>
<dbReference type="GeneID" id="41599212"/>
<name>A0A0C5BNI2_9ARCH</name>
<dbReference type="Pfam" id="PF13302">
    <property type="entry name" value="Acetyltransf_3"/>
    <property type="match status" value="1"/>
</dbReference>
<reference evidence="2 3" key="2">
    <citation type="journal article" date="2016" name="ISME J.">
        <title>Physiological and genomic characterization of two novel marine thaumarchaeal strains indicates niche differentiation.</title>
        <authorList>
            <person name="Bayer B."/>
            <person name="Vojvoda J."/>
            <person name="Offre P."/>
            <person name="Alves R.J."/>
            <person name="Elisabeth N.H."/>
            <person name="Garcia J.A."/>
            <person name="Volland J.M."/>
            <person name="Srivastava A."/>
            <person name="Schleper C."/>
            <person name="Herndl G.J."/>
        </authorList>
    </citation>
    <scope>NUCLEOTIDE SEQUENCE [LARGE SCALE GENOMIC DNA]</scope>
    <source>
        <strain evidence="2 3">D3C</strain>
    </source>
</reference>
<reference evidence="2 3" key="3">
    <citation type="journal article" date="2019" name="Int. J. Syst. Evol. Microbiol.">
        <title>Nitrosopumilus adriaticus sp. nov. and Nitrosopumilus piranensis sp. nov., two ammonia-oxidizing archaea from the Adriatic Sea and members of the class Nitrososphaeria.</title>
        <authorList>
            <person name="Bayer B."/>
            <person name="Vojvoda J."/>
            <person name="Reinthaler T."/>
            <person name="Reyes C."/>
            <person name="Pinto M."/>
            <person name="Herndl G.J."/>
        </authorList>
    </citation>
    <scope>NUCLEOTIDE SEQUENCE [LARGE SCALE GENOMIC DNA]</scope>
    <source>
        <strain evidence="2 3">D3C</strain>
    </source>
</reference>
<gene>
    <name evidence="2" type="ORF">NPIRD3C_0039</name>
</gene>
<feature type="domain" description="N-acetyltransferase" evidence="1">
    <location>
        <begin position="13"/>
        <end position="167"/>
    </location>
</feature>
<dbReference type="Proteomes" id="UP000032027">
    <property type="component" value="Chromosome"/>
</dbReference>
<dbReference type="InterPro" id="IPR000182">
    <property type="entry name" value="GNAT_dom"/>
</dbReference>
<dbReference type="InterPro" id="IPR051531">
    <property type="entry name" value="N-acetyltransferase"/>
</dbReference>
<dbReference type="PANTHER" id="PTHR43792:SF1">
    <property type="entry name" value="N-ACETYLTRANSFERASE DOMAIN-CONTAINING PROTEIN"/>
    <property type="match status" value="1"/>
</dbReference>
<dbReference type="HOGENOM" id="CLU_013985_3_2_2"/>
<dbReference type="RefSeq" id="WP_148702292.1">
    <property type="nucleotide sequence ID" value="NZ_CP010868.1"/>
</dbReference>